<dbReference type="AlphaFoldDB" id="A0A381RNL4"/>
<feature type="domain" description="Nmd3 N-terminal" evidence="1">
    <location>
        <begin position="7"/>
        <end position="234"/>
    </location>
</feature>
<dbReference type="GO" id="GO:0005737">
    <property type="term" value="C:cytoplasm"/>
    <property type="evidence" value="ECO:0007669"/>
    <property type="project" value="TreeGrafter"/>
</dbReference>
<proteinExistence type="predicted"/>
<evidence type="ECO:0000313" key="2">
    <source>
        <dbReference type="EMBL" id="SUZ93452.1"/>
    </source>
</evidence>
<dbReference type="PANTHER" id="PTHR12746:SF2">
    <property type="entry name" value="60S RIBOSOMAL EXPORT PROTEIN NMD3"/>
    <property type="match status" value="1"/>
</dbReference>
<sequence>MAGGAFCITCGAPPPLSSDRLCEACLRKRTTLSKMPDRVQQNRCAKCDAYEVKGLWPQMDNHDLADLRIQENLVLEERASNVDVGFSVEVIDDRTTRLHIEVQGEIEGHEFHDAHSSLLQTSNAVCTACARKAGSYFEATVQLRSAGRKLESQELADLRATLDELLESMKPNPMFFITKEGPVPGGWDLQLGSKALARNWGRSLVRAFGGSVKGSSTVVGSNDGVDVTRLTLSYRKPAYALGDVVRHKKGLWIVDSWQKVGPVLRRLDRFERSGASWRDMESCDVVCSREEQHAVQVMNRDSSAAEVMSPSDYRMSTVALPYDDDGKASELRIGFIDGEWVALPVMGKEADE</sequence>
<dbReference type="GO" id="GO:0043023">
    <property type="term" value="F:ribosomal large subunit binding"/>
    <property type="evidence" value="ECO:0007669"/>
    <property type="project" value="InterPro"/>
</dbReference>
<evidence type="ECO:0000259" key="1">
    <source>
        <dbReference type="Pfam" id="PF04981"/>
    </source>
</evidence>
<dbReference type="InterPro" id="IPR007064">
    <property type="entry name" value="Nmd3_N"/>
</dbReference>
<name>A0A381RNL4_9ZZZZ</name>
<dbReference type="EMBL" id="UINC01002148">
    <property type="protein sequence ID" value="SUZ93452.1"/>
    <property type="molecule type" value="Genomic_DNA"/>
</dbReference>
<dbReference type="PANTHER" id="PTHR12746">
    <property type="entry name" value="NONSENSE-MEDIATED MRNA DECAY PROTEIN 3"/>
    <property type="match status" value="1"/>
</dbReference>
<dbReference type="Pfam" id="PF04981">
    <property type="entry name" value="NMD3"/>
    <property type="match status" value="1"/>
</dbReference>
<protein>
    <recommendedName>
        <fullName evidence="1">Nmd3 N-terminal domain-containing protein</fullName>
    </recommendedName>
</protein>
<reference evidence="2" key="1">
    <citation type="submission" date="2018-05" db="EMBL/GenBank/DDBJ databases">
        <authorList>
            <person name="Lanie J.A."/>
            <person name="Ng W.-L."/>
            <person name="Kazmierczak K.M."/>
            <person name="Andrzejewski T.M."/>
            <person name="Davidsen T.M."/>
            <person name="Wayne K.J."/>
            <person name="Tettelin H."/>
            <person name="Glass J.I."/>
            <person name="Rusch D."/>
            <person name="Podicherti R."/>
            <person name="Tsui H.-C.T."/>
            <person name="Winkler M.E."/>
        </authorList>
    </citation>
    <scope>NUCLEOTIDE SEQUENCE</scope>
</reference>
<accession>A0A381RNL4</accession>
<dbReference type="InterPro" id="IPR039768">
    <property type="entry name" value="Nmd3"/>
</dbReference>
<organism evidence="2">
    <name type="scientific">marine metagenome</name>
    <dbReference type="NCBI Taxonomy" id="408172"/>
    <lineage>
        <taxon>unclassified sequences</taxon>
        <taxon>metagenomes</taxon>
        <taxon>ecological metagenomes</taxon>
    </lineage>
</organism>
<gene>
    <name evidence="2" type="ORF">METZ01_LOCUS46306</name>
</gene>